<feature type="compositionally biased region" description="Polar residues" evidence="1">
    <location>
        <begin position="144"/>
        <end position="153"/>
    </location>
</feature>
<reference evidence="2 3" key="1">
    <citation type="submission" date="2011-02" db="EMBL/GenBank/DDBJ databases">
        <title>The Genome Sequence of Sphaeroforma arctica JP610.</title>
        <authorList>
            <consortium name="The Broad Institute Genome Sequencing Platform"/>
            <person name="Russ C."/>
            <person name="Cuomo C."/>
            <person name="Young S.K."/>
            <person name="Zeng Q."/>
            <person name="Gargeya S."/>
            <person name="Alvarado L."/>
            <person name="Berlin A."/>
            <person name="Chapman S.B."/>
            <person name="Chen Z."/>
            <person name="Freedman E."/>
            <person name="Gellesch M."/>
            <person name="Goldberg J."/>
            <person name="Griggs A."/>
            <person name="Gujja S."/>
            <person name="Heilman E."/>
            <person name="Heiman D."/>
            <person name="Howarth C."/>
            <person name="Mehta T."/>
            <person name="Neiman D."/>
            <person name="Pearson M."/>
            <person name="Roberts A."/>
            <person name="Saif S."/>
            <person name="Shea T."/>
            <person name="Shenoy N."/>
            <person name="Sisk P."/>
            <person name="Stolte C."/>
            <person name="Sykes S."/>
            <person name="White J."/>
            <person name="Yandava C."/>
            <person name="Burger G."/>
            <person name="Gray M.W."/>
            <person name="Holland P.W.H."/>
            <person name="King N."/>
            <person name="Lang F.B.F."/>
            <person name="Roger A.J."/>
            <person name="Ruiz-Trillo I."/>
            <person name="Haas B."/>
            <person name="Nusbaum C."/>
            <person name="Birren B."/>
        </authorList>
    </citation>
    <scope>NUCLEOTIDE SEQUENCE [LARGE SCALE GENOMIC DNA]</scope>
    <source>
        <strain evidence="2 3">JP610</strain>
    </source>
</reference>
<dbReference type="EMBL" id="KQ242268">
    <property type="protein sequence ID" value="KNC79645.1"/>
    <property type="molecule type" value="Genomic_DNA"/>
</dbReference>
<gene>
    <name evidence="2" type="ORF">SARC_07965</name>
</gene>
<dbReference type="GeneID" id="25908469"/>
<evidence type="ECO:0000313" key="2">
    <source>
        <dbReference type="EMBL" id="KNC79645.1"/>
    </source>
</evidence>
<protein>
    <submittedName>
        <fullName evidence="2">Uncharacterized protein</fullName>
    </submittedName>
</protein>
<sequence length="225" mass="25195">MSTITPTSQVLRAADVDAVDGFVSTGEQIWLVVGTLPYQTHLLIGYDTQSSLRWEGAFDMEGKLLIIPGMDPWRRGACGVHCRHSNRRYTPSTAHKKKARGGTKQCKRKSLRMQADTFREGHALRPQLTWCGAAVPIHLGRAQRSPTNATQEAQMEDPELPPVSEARAAAGSTETLQPQSPRKARHYSDDVRDIKDTQALYESYRIRHKDPTPVRSRFAHAQPIK</sequence>
<keyword evidence="3" id="KW-1185">Reference proteome</keyword>
<evidence type="ECO:0000313" key="3">
    <source>
        <dbReference type="Proteomes" id="UP000054560"/>
    </source>
</evidence>
<feature type="region of interest" description="Disordered" evidence="1">
    <location>
        <begin position="205"/>
        <end position="225"/>
    </location>
</feature>
<dbReference type="Proteomes" id="UP000054560">
    <property type="component" value="Unassembled WGS sequence"/>
</dbReference>
<accession>A0A0L0FSC7</accession>
<dbReference type="RefSeq" id="XP_014153547.1">
    <property type="nucleotide sequence ID" value="XM_014298072.1"/>
</dbReference>
<organism evidence="2 3">
    <name type="scientific">Sphaeroforma arctica JP610</name>
    <dbReference type="NCBI Taxonomy" id="667725"/>
    <lineage>
        <taxon>Eukaryota</taxon>
        <taxon>Ichthyosporea</taxon>
        <taxon>Ichthyophonida</taxon>
        <taxon>Sphaeroforma</taxon>
    </lineage>
</organism>
<feature type="region of interest" description="Disordered" evidence="1">
    <location>
        <begin position="143"/>
        <end position="193"/>
    </location>
</feature>
<name>A0A0L0FSC7_9EUKA</name>
<dbReference type="AlphaFoldDB" id="A0A0L0FSC7"/>
<proteinExistence type="predicted"/>
<evidence type="ECO:0000256" key="1">
    <source>
        <dbReference type="SAM" id="MobiDB-lite"/>
    </source>
</evidence>